<evidence type="ECO:0000313" key="6">
    <source>
        <dbReference type="Proteomes" id="UP000224974"/>
    </source>
</evidence>
<proteinExistence type="predicted"/>
<dbReference type="EMBL" id="PDDX01000001">
    <property type="protein sequence ID" value="PHI30126.1"/>
    <property type="molecule type" value="Genomic_DNA"/>
</dbReference>
<dbReference type="SUPFAM" id="SSF159871">
    <property type="entry name" value="YdgH-like"/>
    <property type="match status" value="1"/>
</dbReference>
<keyword evidence="6" id="KW-1185">Reference proteome</keyword>
<dbReference type="OrthoDB" id="6544580at2"/>
<reference evidence="5 7" key="3">
    <citation type="submission" date="2019-03" db="EMBL/GenBank/DDBJ databases">
        <authorList>
            <consortium name="Pathogen Informatics"/>
        </authorList>
    </citation>
    <scope>NUCLEOTIDE SEQUENCE [LARGE SCALE GENOMIC DNA]</scope>
    <source>
        <strain evidence="5 7">NCTC12282</strain>
    </source>
</reference>
<dbReference type="InterPro" id="IPR010854">
    <property type="entry name" value="YdgH/BhsA/McbA-like_dom"/>
</dbReference>
<organism evidence="4 6">
    <name type="scientific">Budvicia aquatica</name>
    <dbReference type="NCBI Taxonomy" id="82979"/>
    <lineage>
        <taxon>Bacteria</taxon>
        <taxon>Pseudomonadati</taxon>
        <taxon>Pseudomonadota</taxon>
        <taxon>Gammaproteobacteria</taxon>
        <taxon>Enterobacterales</taxon>
        <taxon>Budviciaceae</taxon>
        <taxon>Budvicia</taxon>
    </lineage>
</organism>
<dbReference type="AlphaFoldDB" id="A0A2C6DFZ5"/>
<name>A0A2C6DFZ5_9GAMM</name>
<sequence>MKNIKYFIAAIALTTISFSSMAAQSVSATGRTMDDAEAKIAVKAKQAGATSYRIIGASSGNLIHMTAELVK</sequence>
<feature type="domain" description="YdgH/BhsA/McbA-like" evidence="3">
    <location>
        <begin position="25"/>
        <end position="69"/>
    </location>
</feature>
<dbReference type="Proteomes" id="UP000224974">
    <property type="component" value="Unassembled WGS sequence"/>
</dbReference>
<dbReference type="Gene3D" id="3.30.1660.10">
    <property type="entry name" value="Flavin-binding protein dodecin"/>
    <property type="match status" value="1"/>
</dbReference>
<evidence type="ECO:0000259" key="3">
    <source>
        <dbReference type="Pfam" id="PF07338"/>
    </source>
</evidence>
<dbReference type="Proteomes" id="UP000373449">
    <property type="component" value="Unassembled WGS sequence"/>
</dbReference>
<reference evidence="6" key="1">
    <citation type="submission" date="2017-09" db="EMBL/GenBank/DDBJ databases">
        <title>FDA dAtabase for Regulatory Grade micrObial Sequences (FDA-ARGOS): Supporting development and validation of Infectious Disease Dx tests.</title>
        <authorList>
            <person name="Minogue T."/>
            <person name="Wolcott M."/>
            <person name="Wasieloski L."/>
            <person name="Aguilar W."/>
            <person name="Moore D."/>
            <person name="Tallon L."/>
            <person name="Sadzewicz L."/>
            <person name="Ott S."/>
            <person name="Zhao X."/>
            <person name="Nagaraj S."/>
            <person name="Vavikolanu K."/>
            <person name="Aluvathingal J."/>
            <person name="Nadendla S."/>
            <person name="Sichtig H."/>
        </authorList>
    </citation>
    <scope>NUCLEOTIDE SEQUENCE [LARGE SCALE GENOMIC DNA]</scope>
    <source>
        <strain evidence="6">FDAARGOS_387</strain>
    </source>
</reference>
<evidence type="ECO:0000313" key="7">
    <source>
        <dbReference type="Proteomes" id="UP000373449"/>
    </source>
</evidence>
<protein>
    <submittedName>
        <fullName evidence="4">DUF1471 domain-containing protein</fullName>
    </submittedName>
    <submittedName>
        <fullName evidence="5">Multiple stress resistance protein BhsA</fullName>
    </submittedName>
</protein>
<feature type="signal peptide" evidence="2">
    <location>
        <begin position="1"/>
        <end position="22"/>
    </location>
</feature>
<dbReference type="Pfam" id="PF07338">
    <property type="entry name" value="YdgH_BhsA-like"/>
    <property type="match status" value="1"/>
</dbReference>
<evidence type="ECO:0000256" key="1">
    <source>
        <dbReference type="ARBA" id="ARBA00022729"/>
    </source>
</evidence>
<evidence type="ECO:0000313" key="4">
    <source>
        <dbReference type="EMBL" id="PHI30126.1"/>
    </source>
</evidence>
<evidence type="ECO:0000256" key="2">
    <source>
        <dbReference type="SAM" id="SignalP"/>
    </source>
</evidence>
<keyword evidence="1 2" id="KW-0732">Signal</keyword>
<dbReference type="InterPro" id="IPR036275">
    <property type="entry name" value="YdgH-like_sf"/>
</dbReference>
<dbReference type="EMBL" id="CAADJA010000002">
    <property type="protein sequence ID" value="VFS49136.1"/>
    <property type="molecule type" value="Genomic_DNA"/>
</dbReference>
<evidence type="ECO:0000313" key="5">
    <source>
        <dbReference type="EMBL" id="VFS49136.1"/>
    </source>
</evidence>
<dbReference type="InterPro" id="IPR025543">
    <property type="entry name" value="Dodecin-like"/>
</dbReference>
<gene>
    <name evidence="5" type="primary">bhsA_3</name>
    <name evidence="4" type="ORF">CRN84_12620</name>
    <name evidence="5" type="ORF">NCTC12282_03596</name>
</gene>
<feature type="chain" id="PRO_5033301646" evidence="2">
    <location>
        <begin position="23"/>
        <end position="71"/>
    </location>
</feature>
<reference evidence="4" key="2">
    <citation type="submission" date="2017-09" db="EMBL/GenBank/DDBJ databases">
        <title>FDA dAtabase for Regulatory Grade micrObial Sequences (FDA-ARGOS): Supporting development and validation of Infectious Disease Dx tests.</title>
        <authorList>
            <person name="Minogue T."/>
            <person name="Wolcott M."/>
            <person name="Wasieloski L."/>
            <person name="Aguilar W."/>
            <person name="Moore D."/>
            <person name="Tallon L.J."/>
            <person name="Sadzewicz L."/>
            <person name="Ott S."/>
            <person name="Zhao X."/>
            <person name="Nagaraj S."/>
            <person name="Vavikolanu K."/>
            <person name="Aluvathingal J."/>
            <person name="Nadendla S."/>
            <person name="Sichtig H."/>
        </authorList>
    </citation>
    <scope>NUCLEOTIDE SEQUENCE</scope>
    <source>
        <strain evidence="4">FDAARGOS_387</strain>
    </source>
</reference>
<dbReference type="RefSeq" id="WP_029095980.1">
    <property type="nucleotide sequence ID" value="NZ_CAADJA010000002.1"/>
</dbReference>
<accession>A0A2C6DFZ5</accession>